<gene>
    <name evidence="1" type="ORF">LCGC14_0322650</name>
</gene>
<proteinExistence type="predicted"/>
<evidence type="ECO:0000313" key="1">
    <source>
        <dbReference type="EMBL" id="KKN81046.1"/>
    </source>
</evidence>
<name>A0A0F9W5T9_9ZZZZ</name>
<dbReference type="EMBL" id="LAZR01000220">
    <property type="protein sequence ID" value="KKN81046.1"/>
    <property type="molecule type" value="Genomic_DNA"/>
</dbReference>
<organism evidence="1">
    <name type="scientific">marine sediment metagenome</name>
    <dbReference type="NCBI Taxonomy" id="412755"/>
    <lineage>
        <taxon>unclassified sequences</taxon>
        <taxon>metagenomes</taxon>
        <taxon>ecological metagenomes</taxon>
    </lineage>
</organism>
<reference evidence="1" key="1">
    <citation type="journal article" date="2015" name="Nature">
        <title>Complex archaea that bridge the gap between prokaryotes and eukaryotes.</title>
        <authorList>
            <person name="Spang A."/>
            <person name="Saw J.H."/>
            <person name="Jorgensen S.L."/>
            <person name="Zaremba-Niedzwiedzka K."/>
            <person name="Martijn J."/>
            <person name="Lind A.E."/>
            <person name="van Eijk R."/>
            <person name="Schleper C."/>
            <person name="Guy L."/>
            <person name="Ettema T.J."/>
        </authorList>
    </citation>
    <scope>NUCLEOTIDE SEQUENCE</scope>
</reference>
<accession>A0A0F9W5T9</accession>
<protein>
    <submittedName>
        <fullName evidence="1">Uncharacterized protein</fullName>
    </submittedName>
</protein>
<sequence length="82" mass="9312">MGWCDMTQAAYDRIVDAIQNKPLRKAARACKETHDRLADHQKTFAPPDYTDGVDALWDELRPHILKLIAFAEAREADGMQAQ</sequence>
<comment type="caution">
    <text evidence="1">The sequence shown here is derived from an EMBL/GenBank/DDBJ whole genome shotgun (WGS) entry which is preliminary data.</text>
</comment>
<dbReference type="AlphaFoldDB" id="A0A0F9W5T9"/>